<proteinExistence type="predicted"/>
<keyword evidence="1" id="KW-0732">Signal</keyword>
<dbReference type="Proteomes" id="UP001162483">
    <property type="component" value="Unassembled WGS sequence"/>
</dbReference>
<feature type="signal peptide" evidence="1">
    <location>
        <begin position="1"/>
        <end position="16"/>
    </location>
</feature>
<evidence type="ECO:0000313" key="3">
    <source>
        <dbReference type="Proteomes" id="UP001162483"/>
    </source>
</evidence>
<comment type="caution">
    <text evidence="2">The sequence shown here is derived from an EMBL/GenBank/DDBJ whole genome shotgun (WGS) entry which is preliminary data.</text>
</comment>
<protein>
    <submittedName>
        <fullName evidence="2">Uncharacterized protein</fullName>
    </submittedName>
</protein>
<evidence type="ECO:0000256" key="1">
    <source>
        <dbReference type="SAM" id="SignalP"/>
    </source>
</evidence>
<dbReference type="EMBL" id="CATNWA010006272">
    <property type="protein sequence ID" value="CAI9551772.1"/>
    <property type="molecule type" value="Genomic_DNA"/>
</dbReference>
<keyword evidence="3" id="KW-1185">Reference proteome</keyword>
<gene>
    <name evidence="2" type="ORF">SPARVUS_LOCUS3790435</name>
</gene>
<accession>A0ABN9BVN4</accession>
<reference evidence="2" key="1">
    <citation type="submission" date="2023-05" db="EMBL/GenBank/DDBJ databases">
        <authorList>
            <person name="Stuckert A."/>
        </authorList>
    </citation>
    <scope>NUCLEOTIDE SEQUENCE</scope>
</reference>
<organism evidence="2 3">
    <name type="scientific">Staurois parvus</name>
    <dbReference type="NCBI Taxonomy" id="386267"/>
    <lineage>
        <taxon>Eukaryota</taxon>
        <taxon>Metazoa</taxon>
        <taxon>Chordata</taxon>
        <taxon>Craniata</taxon>
        <taxon>Vertebrata</taxon>
        <taxon>Euteleostomi</taxon>
        <taxon>Amphibia</taxon>
        <taxon>Batrachia</taxon>
        <taxon>Anura</taxon>
        <taxon>Neobatrachia</taxon>
        <taxon>Ranoidea</taxon>
        <taxon>Ranidae</taxon>
        <taxon>Staurois</taxon>
    </lineage>
</organism>
<sequence length="78" mass="8499">MLSLVCFATEVSFFLGECMGSAQDQSALSRQRSGGSASPAAERKLLLHVLTSALLNTNKSHKTTLTADEKRYLAVYIY</sequence>
<name>A0ABN9BVN4_9NEOB</name>
<feature type="chain" id="PRO_5045547994" evidence="1">
    <location>
        <begin position="17"/>
        <end position="78"/>
    </location>
</feature>
<evidence type="ECO:0000313" key="2">
    <source>
        <dbReference type="EMBL" id="CAI9551772.1"/>
    </source>
</evidence>